<protein>
    <submittedName>
        <fullName evidence="3">Uncharacterized protein</fullName>
    </submittedName>
</protein>
<evidence type="ECO:0000256" key="2">
    <source>
        <dbReference type="SAM" id="SignalP"/>
    </source>
</evidence>
<dbReference type="EMBL" id="HACA01011004">
    <property type="protein sequence ID" value="CDW28365.1"/>
    <property type="molecule type" value="Transcribed_RNA"/>
</dbReference>
<name>A0A0K2TRF3_LEPSM</name>
<accession>A0A0K2TRF3</accession>
<dbReference type="AlphaFoldDB" id="A0A0K2TRF3"/>
<feature type="non-terminal residue" evidence="3">
    <location>
        <position position="1"/>
    </location>
</feature>
<proteinExistence type="predicted"/>
<keyword evidence="1" id="KW-0472">Membrane</keyword>
<keyword evidence="1" id="KW-1133">Transmembrane helix</keyword>
<evidence type="ECO:0000256" key="1">
    <source>
        <dbReference type="SAM" id="Phobius"/>
    </source>
</evidence>
<feature type="transmembrane region" description="Helical" evidence="1">
    <location>
        <begin position="397"/>
        <end position="418"/>
    </location>
</feature>
<keyword evidence="2" id="KW-0732">Signal</keyword>
<evidence type="ECO:0000313" key="3">
    <source>
        <dbReference type="EMBL" id="CDW28365.1"/>
    </source>
</evidence>
<sequence length="477" mass="54271">GSMAKHYFKVIFLCLNLFYELLSCENIDYFDGEIEDLNQDIVLTSVPGSVIRFTIIPHKNDPDIPYMYTFKVFEGSSLSKELLLVENENFTPSEKDISFTSHHHQVRLFGEGNITFGLKYRYIPKQTVSLKEIEFGKGELSNIDIPSLFSEQSVQFSNFVNDRQEIILKIPGSPFVNDVMNNELLYDPEHLMTTIDTGNGRIGLLTTPVLHLGLRKIGTKTTLRLSTGTQSRQIFKNGELCINVSYDLGDSQYLSTILPTTPKPFPSIDSSSFTLYFMSINEKEFYETKFVNLKSKLRELLAMFSKDNSSYNTNCELQFDPPKGFRQCRRDCSLSEHSESNGCGSISLAVKQNVADCPVYSTQDFQEKLHTSFVEDLSTEFKTDIRINNCLYGTKTIMITSAIPIFVVLIIFAILYFAKPVKSIVSYRLMKTQRNKGLDSEKKPNGSNILSNIGKENNVFFEEWPAKYSEDVTSTNF</sequence>
<reference evidence="3" key="1">
    <citation type="submission" date="2014-05" db="EMBL/GenBank/DDBJ databases">
        <authorList>
            <person name="Chronopoulou M."/>
        </authorList>
    </citation>
    <scope>NUCLEOTIDE SEQUENCE</scope>
    <source>
        <tissue evidence="3">Whole organism</tissue>
    </source>
</reference>
<organism evidence="3">
    <name type="scientific">Lepeophtheirus salmonis</name>
    <name type="common">Salmon louse</name>
    <name type="synonym">Caligus salmonis</name>
    <dbReference type="NCBI Taxonomy" id="72036"/>
    <lineage>
        <taxon>Eukaryota</taxon>
        <taxon>Metazoa</taxon>
        <taxon>Ecdysozoa</taxon>
        <taxon>Arthropoda</taxon>
        <taxon>Crustacea</taxon>
        <taxon>Multicrustacea</taxon>
        <taxon>Hexanauplia</taxon>
        <taxon>Copepoda</taxon>
        <taxon>Siphonostomatoida</taxon>
        <taxon>Caligidae</taxon>
        <taxon>Lepeophtheirus</taxon>
    </lineage>
</organism>
<keyword evidence="1" id="KW-0812">Transmembrane</keyword>
<feature type="chain" id="PRO_5005488103" evidence="2">
    <location>
        <begin position="25"/>
        <end position="477"/>
    </location>
</feature>
<feature type="signal peptide" evidence="2">
    <location>
        <begin position="1"/>
        <end position="24"/>
    </location>
</feature>